<evidence type="ECO:0000256" key="1">
    <source>
        <dbReference type="SAM" id="MobiDB-lite"/>
    </source>
</evidence>
<dbReference type="EMBL" id="BPLR01014235">
    <property type="protein sequence ID" value="GIY67406.1"/>
    <property type="molecule type" value="Genomic_DNA"/>
</dbReference>
<protein>
    <submittedName>
        <fullName evidence="2">Uncharacterized protein</fullName>
    </submittedName>
</protein>
<accession>A0AAV4VBA4</accession>
<proteinExistence type="predicted"/>
<reference evidence="2 3" key="1">
    <citation type="submission" date="2021-06" db="EMBL/GenBank/DDBJ databases">
        <title>Caerostris extrusa draft genome.</title>
        <authorList>
            <person name="Kono N."/>
            <person name="Arakawa K."/>
        </authorList>
    </citation>
    <scope>NUCLEOTIDE SEQUENCE [LARGE SCALE GENOMIC DNA]</scope>
</reference>
<evidence type="ECO:0000313" key="2">
    <source>
        <dbReference type="EMBL" id="GIY67406.1"/>
    </source>
</evidence>
<organism evidence="2 3">
    <name type="scientific">Caerostris extrusa</name>
    <name type="common">Bark spider</name>
    <name type="synonym">Caerostris bankana</name>
    <dbReference type="NCBI Taxonomy" id="172846"/>
    <lineage>
        <taxon>Eukaryota</taxon>
        <taxon>Metazoa</taxon>
        <taxon>Ecdysozoa</taxon>
        <taxon>Arthropoda</taxon>
        <taxon>Chelicerata</taxon>
        <taxon>Arachnida</taxon>
        <taxon>Araneae</taxon>
        <taxon>Araneomorphae</taxon>
        <taxon>Entelegynae</taxon>
        <taxon>Araneoidea</taxon>
        <taxon>Araneidae</taxon>
        <taxon>Caerostris</taxon>
    </lineage>
</organism>
<dbReference type="AlphaFoldDB" id="A0AAV4VBA4"/>
<name>A0AAV4VBA4_CAEEX</name>
<gene>
    <name evidence="2" type="ORF">CEXT_272531</name>
</gene>
<feature type="region of interest" description="Disordered" evidence="1">
    <location>
        <begin position="51"/>
        <end position="91"/>
    </location>
</feature>
<comment type="caution">
    <text evidence="2">The sequence shown here is derived from an EMBL/GenBank/DDBJ whole genome shotgun (WGS) entry which is preliminary data.</text>
</comment>
<dbReference type="Proteomes" id="UP001054945">
    <property type="component" value="Unassembled WGS sequence"/>
</dbReference>
<sequence>MPLLTLLRGFVICNKFQKRFECPPPAHFTTLLYNHGNHPCPPEHTQVRNNFNSSISTHPQQQSASSYHTTGRKREGGSILPVASKRGKGVDSSLRFPNPSLIKEFSPLLCVSVPVESSSARKGAVTELQVSISLIADGFPRPDAESTRANHGPHMLLAPLGVPPPTLPWSQYSPVYTKGRRYKRRIKTPQVSFSM</sequence>
<keyword evidence="3" id="KW-1185">Reference proteome</keyword>
<feature type="compositionally biased region" description="Polar residues" evidence="1">
    <location>
        <begin position="51"/>
        <end position="69"/>
    </location>
</feature>
<evidence type="ECO:0000313" key="3">
    <source>
        <dbReference type="Proteomes" id="UP001054945"/>
    </source>
</evidence>